<dbReference type="Pfam" id="PF00176">
    <property type="entry name" value="SNF2-rel_dom"/>
    <property type="match status" value="1"/>
</dbReference>
<keyword evidence="4" id="KW-1185">Reference proteome</keyword>
<evidence type="ECO:0000259" key="2">
    <source>
        <dbReference type="PROSITE" id="PS51192"/>
    </source>
</evidence>
<keyword evidence="1" id="KW-0347">Helicase</keyword>
<name>A0ABN9F151_9NEOB</name>
<feature type="non-terminal residue" evidence="3">
    <location>
        <position position="1"/>
    </location>
</feature>
<dbReference type="PANTHER" id="PTHR45629">
    <property type="entry name" value="SNF2/RAD54 FAMILY MEMBER"/>
    <property type="match status" value="1"/>
</dbReference>
<dbReference type="InterPro" id="IPR027417">
    <property type="entry name" value="P-loop_NTPase"/>
</dbReference>
<dbReference type="Gene3D" id="3.40.50.10810">
    <property type="entry name" value="Tandem AAA-ATPase domain"/>
    <property type="match status" value="1"/>
</dbReference>
<feature type="non-terminal residue" evidence="3">
    <location>
        <position position="115"/>
    </location>
</feature>
<dbReference type="Proteomes" id="UP001162483">
    <property type="component" value="Unassembled WGS sequence"/>
</dbReference>
<keyword evidence="1" id="KW-0378">Hydrolase</keyword>
<organism evidence="3 4">
    <name type="scientific">Staurois parvus</name>
    <dbReference type="NCBI Taxonomy" id="386267"/>
    <lineage>
        <taxon>Eukaryota</taxon>
        <taxon>Metazoa</taxon>
        <taxon>Chordata</taxon>
        <taxon>Craniata</taxon>
        <taxon>Vertebrata</taxon>
        <taxon>Euteleostomi</taxon>
        <taxon>Amphibia</taxon>
        <taxon>Batrachia</taxon>
        <taxon>Anura</taxon>
        <taxon>Neobatrachia</taxon>
        <taxon>Ranoidea</taxon>
        <taxon>Ranidae</taxon>
        <taxon>Staurois</taxon>
    </lineage>
</organism>
<evidence type="ECO:0000256" key="1">
    <source>
        <dbReference type="ARBA" id="ARBA00022806"/>
    </source>
</evidence>
<proteinExistence type="predicted"/>
<dbReference type="PROSITE" id="PS51192">
    <property type="entry name" value="HELICASE_ATP_BIND_1"/>
    <property type="match status" value="1"/>
</dbReference>
<dbReference type="PANTHER" id="PTHR45629:SF7">
    <property type="entry name" value="DNA EXCISION REPAIR PROTEIN ERCC-6-RELATED"/>
    <property type="match status" value="1"/>
</dbReference>
<gene>
    <name evidence="3" type="ORF">SPARVUS_LOCUS10865530</name>
</gene>
<sequence length="115" mass="13128">IGEIGKSRGILITSYTNVRLLQEDLQKYHWHYIILDEGHKIRNPNAAVTLACKQFRTPHRIILSGSPMQNNLRELWSLFDFVFPGKLGTLPVFMEQFSVPITMGGYANASPVQVW</sequence>
<keyword evidence="1" id="KW-0547">Nucleotide-binding</keyword>
<feature type="domain" description="Helicase ATP-binding" evidence="2">
    <location>
        <begin position="1"/>
        <end position="85"/>
    </location>
</feature>
<dbReference type="SUPFAM" id="SSF52540">
    <property type="entry name" value="P-loop containing nucleoside triphosphate hydrolases"/>
    <property type="match status" value="1"/>
</dbReference>
<dbReference type="InterPro" id="IPR050496">
    <property type="entry name" value="SNF2_RAD54_helicase_repair"/>
</dbReference>
<keyword evidence="1" id="KW-0067">ATP-binding</keyword>
<evidence type="ECO:0000313" key="4">
    <source>
        <dbReference type="Proteomes" id="UP001162483"/>
    </source>
</evidence>
<accession>A0ABN9F151</accession>
<comment type="caution">
    <text evidence="3">The sequence shown here is derived from an EMBL/GenBank/DDBJ whole genome shotgun (WGS) entry which is preliminary data.</text>
</comment>
<reference evidence="3" key="1">
    <citation type="submission" date="2023-05" db="EMBL/GenBank/DDBJ databases">
        <authorList>
            <person name="Stuckert A."/>
        </authorList>
    </citation>
    <scope>NUCLEOTIDE SEQUENCE</scope>
</reference>
<dbReference type="EMBL" id="CATNWA010016043">
    <property type="protein sequence ID" value="CAI9589293.1"/>
    <property type="molecule type" value="Genomic_DNA"/>
</dbReference>
<dbReference type="InterPro" id="IPR000330">
    <property type="entry name" value="SNF2_N"/>
</dbReference>
<dbReference type="InterPro" id="IPR014001">
    <property type="entry name" value="Helicase_ATP-bd"/>
</dbReference>
<dbReference type="InterPro" id="IPR038718">
    <property type="entry name" value="SNF2-like_sf"/>
</dbReference>
<evidence type="ECO:0000313" key="3">
    <source>
        <dbReference type="EMBL" id="CAI9589293.1"/>
    </source>
</evidence>
<protein>
    <recommendedName>
        <fullName evidence="2">Helicase ATP-binding domain-containing protein</fullName>
    </recommendedName>
</protein>